<reference evidence="1" key="1">
    <citation type="journal article" date="2022" name="Front. Genet.">
        <title>Chromosome-Scale Assembly of the Dendrobium nobile Genome Provides Insights Into the Molecular Mechanism of the Biosynthesis of the Medicinal Active Ingredient of Dendrobium.</title>
        <authorList>
            <person name="Xu Q."/>
            <person name="Niu S.-C."/>
            <person name="Li K.-L."/>
            <person name="Zheng P.-J."/>
            <person name="Zhang X.-J."/>
            <person name="Jia Y."/>
            <person name="Liu Y."/>
            <person name="Niu Y.-X."/>
            <person name="Yu L.-H."/>
            <person name="Chen D.-F."/>
            <person name="Zhang G.-Q."/>
        </authorList>
    </citation>
    <scope>NUCLEOTIDE SEQUENCE</scope>
    <source>
        <tissue evidence="1">Leaf</tissue>
    </source>
</reference>
<dbReference type="EMBL" id="JAGYWB010000016">
    <property type="protein sequence ID" value="KAI0496450.1"/>
    <property type="molecule type" value="Genomic_DNA"/>
</dbReference>
<name>A0A8T3AK16_DENNO</name>
<proteinExistence type="predicted"/>
<organism evidence="1 2">
    <name type="scientific">Dendrobium nobile</name>
    <name type="common">Orchid</name>
    <dbReference type="NCBI Taxonomy" id="94219"/>
    <lineage>
        <taxon>Eukaryota</taxon>
        <taxon>Viridiplantae</taxon>
        <taxon>Streptophyta</taxon>
        <taxon>Embryophyta</taxon>
        <taxon>Tracheophyta</taxon>
        <taxon>Spermatophyta</taxon>
        <taxon>Magnoliopsida</taxon>
        <taxon>Liliopsida</taxon>
        <taxon>Asparagales</taxon>
        <taxon>Orchidaceae</taxon>
        <taxon>Epidendroideae</taxon>
        <taxon>Malaxideae</taxon>
        <taxon>Dendrobiinae</taxon>
        <taxon>Dendrobium</taxon>
    </lineage>
</organism>
<comment type="caution">
    <text evidence="1">The sequence shown here is derived from an EMBL/GenBank/DDBJ whole genome shotgun (WGS) entry which is preliminary data.</text>
</comment>
<dbReference type="AlphaFoldDB" id="A0A8T3AK16"/>
<evidence type="ECO:0000313" key="2">
    <source>
        <dbReference type="Proteomes" id="UP000829196"/>
    </source>
</evidence>
<keyword evidence="2" id="KW-1185">Reference proteome</keyword>
<evidence type="ECO:0000313" key="1">
    <source>
        <dbReference type="EMBL" id="KAI0496450.1"/>
    </source>
</evidence>
<dbReference type="Proteomes" id="UP000829196">
    <property type="component" value="Unassembled WGS sequence"/>
</dbReference>
<accession>A0A8T3AK16</accession>
<sequence>MRRSIFQTQALISINLVNCEVNIESITNQPFDRKFTLRWSYGINMSEFYWLNYLDQKIFIWLRYRKGGGWHN</sequence>
<protein>
    <submittedName>
        <fullName evidence="1">Uncharacterized protein</fullName>
    </submittedName>
</protein>
<gene>
    <name evidence="1" type="ORF">KFK09_022767</name>
</gene>